<accession>A0A183FPN2</accession>
<name>A0A183FPN2_HELPZ</name>
<proteinExistence type="predicted"/>
<evidence type="ECO:0000259" key="1">
    <source>
        <dbReference type="Pfam" id="PF01683"/>
    </source>
</evidence>
<accession>A0A3P8CBC0</accession>
<dbReference type="InterPro" id="IPR006149">
    <property type="entry name" value="EB_dom"/>
</dbReference>
<feature type="domain" description="EB" evidence="1">
    <location>
        <begin position="41"/>
        <end position="81"/>
    </location>
</feature>
<evidence type="ECO:0000313" key="2">
    <source>
        <dbReference type="EMBL" id="VDO81432.1"/>
    </source>
</evidence>
<protein>
    <submittedName>
        <fullName evidence="4">EB domain-containing protein</fullName>
    </submittedName>
</protein>
<dbReference type="Pfam" id="PF01683">
    <property type="entry name" value="EB"/>
    <property type="match status" value="1"/>
</dbReference>
<dbReference type="Proteomes" id="UP000050761">
    <property type="component" value="Unassembled WGS sequence"/>
</dbReference>
<dbReference type="AlphaFoldDB" id="A0A183FPN2"/>
<reference evidence="2 3" key="1">
    <citation type="submission" date="2018-11" db="EMBL/GenBank/DDBJ databases">
        <authorList>
            <consortium name="Pathogen Informatics"/>
        </authorList>
    </citation>
    <scope>NUCLEOTIDE SEQUENCE [LARGE SCALE GENOMIC DNA]</scope>
</reference>
<dbReference type="OrthoDB" id="5950222at2759"/>
<sequence length="101" mass="10905">MNRNGGNFNYNNNGFGYPYQNLNGFMNGHANYRMPMNVVLFVGQKGCLSDEQCSAREPNATCDSGYCVCPVAKPLVHGGKCVSGCPEGFANIAGRTVKRFG</sequence>
<reference evidence="4" key="2">
    <citation type="submission" date="2019-09" db="UniProtKB">
        <authorList>
            <consortium name="WormBaseParasite"/>
        </authorList>
    </citation>
    <scope>IDENTIFICATION</scope>
</reference>
<evidence type="ECO:0000313" key="4">
    <source>
        <dbReference type="WBParaSite" id="HPBE_0000959301-mRNA-1"/>
    </source>
</evidence>
<dbReference type="EMBL" id="UZAH01026488">
    <property type="protein sequence ID" value="VDO81432.1"/>
    <property type="molecule type" value="Genomic_DNA"/>
</dbReference>
<organism evidence="3 4">
    <name type="scientific">Heligmosomoides polygyrus</name>
    <name type="common">Parasitic roundworm</name>
    <dbReference type="NCBI Taxonomy" id="6339"/>
    <lineage>
        <taxon>Eukaryota</taxon>
        <taxon>Metazoa</taxon>
        <taxon>Ecdysozoa</taxon>
        <taxon>Nematoda</taxon>
        <taxon>Chromadorea</taxon>
        <taxon>Rhabditida</taxon>
        <taxon>Rhabditina</taxon>
        <taxon>Rhabditomorpha</taxon>
        <taxon>Strongyloidea</taxon>
        <taxon>Heligmosomidae</taxon>
        <taxon>Heligmosomoides</taxon>
    </lineage>
</organism>
<dbReference type="WBParaSite" id="HPBE_0000959301-mRNA-1">
    <property type="protein sequence ID" value="HPBE_0000959301-mRNA-1"/>
    <property type="gene ID" value="HPBE_0000959301"/>
</dbReference>
<evidence type="ECO:0000313" key="3">
    <source>
        <dbReference type="Proteomes" id="UP000050761"/>
    </source>
</evidence>
<keyword evidence="3" id="KW-1185">Reference proteome</keyword>
<gene>
    <name evidence="2" type="ORF">HPBE_LOCUS9594</name>
</gene>